<dbReference type="SUPFAM" id="SSF57701">
    <property type="entry name" value="Zn2/Cys6 DNA-binding domain"/>
    <property type="match status" value="1"/>
</dbReference>
<dbReference type="PANTHER" id="PTHR46910">
    <property type="entry name" value="TRANSCRIPTION FACTOR PDR1"/>
    <property type="match status" value="1"/>
</dbReference>
<dbReference type="InterPro" id="IPR007219">
    <property type="entry name" value="XnlR_reg_dom"/>
</dbReference>
<dbReference type="Pfam" id="PF04082">
    <property type="entry name" value="Fungal_trans"/>
    <property type="match status" value="1"/>
</dbReference>
<evidence type="ECO:0000259" key="4">
    <source>
        <dbReference type="PROSITE" id="PS50048"/>
    </source>
</evidence>
<feature type="domain" description="Zn(2)-C6 fungal-type" evidence="4">
    <location>
        <begin position="30"/>
        <end position="59"/>
    </location>
</feature>
<dbReference type="EMBL" id="JAGMUU010000005">
    <property type="protein sequence ID" value="KAH7151734.1"/>
    <property type="molecule type" value="Genomic_DNA"/>
</dbReference>
<dbReference type="PROSITE" id="PS50048">
    <property type="entry name" value="ZN2_CY6_FUNGAL_2"/>
    <property type="match status" value="1"/>
</dbReference>
<feature type="compositionally biased region" description="Basic and acidic residues" evidence="3">
    <location>
        <begin position="687"/>
        <end position="711"/>
    </location>
</feature>
<dbReference type="SMART" id="SM00906">
    <property type="entry name" value="Fungal_trans"/>
    <property type="match status" value="1"/>
</dbReference>
<sequence length="816" mass="90587">MSDSSRRARNPLGKAPSGRDSVQKTSSVTACQTCRLKKVKCSGTVPCQYCSKRGLSCVVPPHGPRRVYSVTRIEELESRLARYEDQGNDDNLNEIGETGPVISQPQELPQEHQALTVHSTPEDSAPNPRVSVPAIAVPPFSHFAGNEAATPNYPAREQAREDETQHNVYRGLNHPSVQSVSAGLDACRTHNSQGIPAEPSLSSSHAFESKVQDLLIRSGTARSGTTRSEGTHITTSSPGNNIGLPRFRVNTPTDRLPELPPEDEAYRLLEAVSFYIGQTQNHFDQRELSDRIGLLYATMNDPLQSRDLWYLEIIIIIAVGKLFTKKVDDDGTKLPGTSLFEFAHQNFPSISVHYAHGRLGVEIHALMAMYLQMVDRKEEAYLYISTALRLAVLHGYHQNATGAKLLRSERVQLNRLWWTIYMQERRLAAATGKPWGINDEMIDLPLPLDSGGFPPSAPLRANVKIARVTGQVIAVLYGPPHRTEDDFVHNVQQIIRDLFEISTEIPSEQFLTCTGINSDLALRTTASLHLMIYQATLLTIRPLMLHVAQLILSGARPNDDELHTETLGKLSRTCSEAARRLLKAIMALKKRNLLATFGFFDCDATFSSAFIMLLTLIFDSACEPDQRINPSPGLREAMDIMQHLANQGNTYAMQRFREVQSVWNHLSTILEVPQSSVTTPGAQDGSESNRHGQGNDREHGQEDSVGHEHLHSTSNGGQLRGGHDVGTVQTDAVPVAEYHNTHWDTDMWNSISDIWLPPVEAAAAGENGHVGNFLADPPIEDYYNHYQSLLNNPDWTLTGQDVGDFAELRKHVLRFN</sequence>
<dbReference type="OrthoDB" id="2326446at2759"/>
<comment type="caution">
    <text evidence="5">The sequence shown here is derived from an EMBL/GenBank/DDBJ whole genome shotgun (WGS) entry which is preliminary data.</text>
</comment>
<dbReference type="PROSITE" id="PS00463">
    <property type="entry name" value="ZN2_CY6_FUNGAL_1"/>
    <property type="match status" value="1"/>
</dbReference>
<accession>A0A9P9F230</accession>
<evidence type="ECO:0000256" key="2">
    <source>
        <dbReference type="ARBA" id="ARBA00023242"/>
    </source>
</evidence>
<dbReference type="Pfam" id="PF00172">
    <property type="entry name" value="Zn_clus"/>
    <property type="match status" value="1"/>
</dbReference>
<dbReference type="Gene3D" id="4.10.240.10">
    <property type="entry name" value="Zn(2)-C6 fungal-type DNA-binding domain"/>
    <property type="match status" value="1"/>
</dbReference>
<dbReference type="GO" id="GO:0008270">
    <property type="term" value="F:zinc ion binding"/>
    <property type="evidence" value="ECO:0007669"/>
    <property type="project" value="InterPro"/>
</dbReference>
<organism evidence="5 6">
    <name type="scientific">Dactylonectria estremocensis</name>
    <dbReference type="NCBI Taxonomy" id="1079267"/>
    <lineage>
        <taxon>Eukaryota</taxon>
        <taxon>Fungi</taxon>
        <taxon>Dikarya</taxon>
        <taxon>Ascomycota</taxon>
        <taxon>Pezizomycotina</taxon>
        <taxon>Sordariomycetes</taxon>
        <taxon>Hypocreomycetidae</taxon>
        <taxon>Hypocreales</taxon>
        <taxon>Nectriaceae</taxon>
        <taxon>Dactylonectria</taxon>
    </lineage>
</organism>
<evidence type="ECO:0000256" key="1">
    <source>
        <dbReference type="ARBA" id="ARBA00022723"/>
    </source>
</evidence>
<name>A0A9P9F230_9HYPO</name>
<dbReference type="PANTHER" id="PTHR46910:SF39">
    <property type="entry name" value="ZN(II)2CYS6 TRANSCRIPTION FACTOR (EUROFUNG)"/>
    <property type="match status" value="1"/>
</dbReference>
<gene>
    <name evidence="5" type="ORF">B0J13DRAFT_247363</name>
</gene>
<feature type="compositionally biased region" description="Polar residues" evidence="3">
    <location>
        <begin position="222"/>
        <end position="240"/>
    </location>
</feature>
<dbReference type="InterPro" id="IPR050987">
    <property type="entry name" value="AtrR-like"/>
</dbReference>
<evidence type="ECO:0000256" key="3">
    <source>
        <dbReference type="SAM" id="MobiDB-lite"/>
    </source>
</evidence>
<dbReference type="InterPro" id="IPR001138">
    <property type="entry name" value="Zn2Cys6_DnaBD"/>
</dbReference>
<dbReference type="GO" id="GO:0003677">
    <property type="term" value="F:DNA binding"/>
    <property type="evidence" value="ECO:0007669"/>
    <property type="project" value="InterPro"/>
</dbReference>
<dbReference type="Proteomes" id="UP000717696">
    <property type="component" value="Unassembled WGS sequence"/>
</dbReference>
<proteinExistence type="predicted"/>
<dbReference type="SMART" id="SM00066">
    <property type="entry name" value="GAL4"/>
    <property type="match status" value="1"/>
</dbReference>
<dbReference type="GO" id="GO:0000981">
    <property type="term" value="F:DNA-binding transcription factor activity, RNA polymerase II-specific"/>
    <property type="evidence" value="ECO:0007669"/>
    <property type="project" value="InterPro"/>
</dbReference>
<dbReference type="AlphaFoldDB" id="A0A9P9F230"/>
<feature type="region of interest" description="Disordered" evidence="3">
    <location>
        <begin position="1"/>
        <end position="24"/>
    </location>
</feature>
<feature type="region of interest" description="Disordered" evidence="3">
    <location>
        <begin position="673"/>
        <end position="725"/>
    </location>
</feature>
<keyword evidence="1" id="KW-0479">Metal-binding</keyword>
<keyword evidence="2" id="KW-0539">Nucleus</keyword>
<evidence type="ECO:0000313" key="6">
    <source>
        <dbReference type="Proteomes" id="UP000717696"/>
    </source>
</evidence>
<dbReference type="CDD" id="cd12148">
    <property type="entry name" value="fungal_TF_MHR"/>
    <property type="match status" value="1"/>
</dbReference>
<dbReference type="InterPro" id="IPR036864">
    <property type="entry name" value="Zn2-C6_fun-type_DNA-bd_sf"/>
</dbReference>
<reference evidence="5" key="1">
    <citation type="journal article" date="2021" name="Nat. Commun.">
        <title>Genetic determinants of endophytism in the Arabidopsis root mycobiome.</title>
        <authorList>
            <person name="Mesny F."/>
            <person name="Miyauchi S."/>
            <person name="Thiergart T."/>
            <person name="Pickel B."/>
            <person name="Atanasova L."/>
            <person name="Karlsson M."/>
            <person name="Huettel B."/>
            <person name="Barry K.W."/>
            <person name="Haridas S."/>
            <person name="Chen C."/>
            <person name="Bauer D."/>
            <person name="Andreopoulos W."/>
            <person name="Pangilinan J."/>
            <person name="LaButti K."/>
            <person name="Riley R."/>
            <person name="Lipzen A."/>
            <person name="Clum A."/>
            <person name="Drula E."/>
            <person name="Henrissat B."/>
            <person name="Kohler A."/>
            <person name="Grigoriev I.V."/>
            <person name="Martin F.M."/>
            <person name="Hacquard S."/>
        </authorList>
    </citation>
    <scope>NUCLEOTIDE SEQUENCE</scope>
    <source>
        <strain evidence="5">MPI-CAGE-AT-0021</strain>
    </source>
</reference>
<feature type="region of interest" description="Disordered" evidence="3">
    <location>
        <begin position="222"/>
        <end position="246"/>
    </location>
</feature>
<evidence type="ECO:0000313" key="5">
    <source>
        <dbReference type="EMBL" id="KAH7151734.1"/>
    </source>
</evidence>
<dbReference type="CDD" id="cd00067">
    <property type="entry name" value="GAL4"/>
    <property type="match status" value="1"/>
</dbReference>
<dbReference type="GO" id="GO:0006351">
    <property type="term" value="P:DNA-templated transcription"/>
    <property type="evidence" value="ECO:0007669"/>
    <property type="project" value="InterPro"/>
</dbReference>
<keyword evidence="6" id="KW-1185">Reference proteome</keyword>
<protein>
    <recommendedName>
        <fullName evidence="4">Zn(2)-C6 fungal-type domain-containing protein</fullName>
    </recommendedName>
</protein>